<keyword evidence="9" id="KW-0133">Cell shape</keyword>
<dbReference type="SUPFAM" id="SSF51984">
    <property type="entry name" value="MurCD N-terminal domain"/>
    <property type="match status" value="1"/>
</dbReference>
<feature type="compositionally biased region" description="Basic and acidic residues" evidence="15">
    <location>
        <begin position="22"/>
        <end position="32"/>
    </location>
</feature>
<feature type="compositionally biased region" description="Polar residues" evidence="15">
    <location>
        <begin position="48"/>
        <end position="58"/>
    </location>
</feature>
<dbReference type="NCBIfam" id="TIGR01082">
    <property type="entry name" value="murC"/>
    <property type="match status" value="1"/>
</dbReference>
<proteinExistence type="predicted"/>
<evidence type="ECO:0000256" key="13">
    <source>
        <dbReference type="ARBA" id="ARBA00047833"/>
    </source>
</evidence>
<dbReference type="InterPro" id="IPR036565">
    <property type="entry name" value="Mur-like_cat_sf"/>
</dbReference>
<dbReference type="Gene3D" id="3.40.1190.10">
    <property type="entry name" value="Mur-like, catalytic domain"/>
    <property type="match status" value="1"/>
</dbReference>
<feature type="domain" description="Mur ligase central" evidence="18">
    <location>
        <begin position="140"/>
        <end position="320"/>
    </location>
</feature>
<protein>
    <recommendedName>
        <fullName evidence="3 14">UDP-N-acetylmuramate--L-alanine ligase</fullName>
        <ecNumber evidence="3 14">6.3.2.8</ecNumber>
    </recommendedName>
</protein>
<comment type="subcellular location">
    <subcellularLocation>
        <location evidence="1">Cytoplasm</location>
    </subcellularLocation>
</comment>
<keyword evidence="7" id="KW-0547">Nucleotide-binding</keyword>
<dbReference type="GO" id="GO:0005737">
    <property type="term" value="C:cytoplasm"/>
    <property type="evidence" value="ECO:0007669"/>
    <property type="project" value="UniProtKB-SubCell"/>
</dbReference>
<dbReference type="Pfam" id="PF08245">
    <property type="entry name" value="Mur_ligase_M"/>
    <property type="match status" value="1"/>
</dbReference>
<evidence type="ECO:0000256" key="11">
    <source>
        <dbReference type="ARBA" id="ARBA00023306"/>
    </source>
</evidence>
<evidence type="ECO:0000256" key="3">
    <source>
        <dbReference type="ARBA" id="ARBA00012211"/>
    </source>
</evidence>
<comment type="catalytic activity">
    <reaction evidence="13">
        <text>UDP-N-acetyl-alpha-D-muramate + L-alanine + ATP = UDP-N-acetyl-alpha-D-muramoyl-L-alanine + ADP + phosphate + H(+)</text>
        <dbReference type="Rhea" id="RHEA:23372"/>
        <dbReference type="ChEBI" id="CHEBI:15378"/>
        <dbReference type="ChEBI" id="CHEBI:30616"/>
        <dbReference type="ChEBI" id="CHEBI:43474"/>
        <dbReference type="ChEBI" id="CHEBI:57972"/>
        <dbReference type="ChEBI" id="CHEBI:70757"/>
        <dbReference type="ChEBI" id="CHEBI:83898"/>
        <dbReference type="ChEBI" id="CHEBI:456216"/>
        <dbReference type="EC" id="6.3.2.8"/>
    </reaction>
</comment>
<dbReference type="UniPathway" id="UPA00219"/>
<dbReference type="InterPro" id="IPR036615">
    <property type="entry name" value="Mur_ligase_C_dom_sf"/>
</dbReference>
<dbReference type="Proteomes" id="UP000199518">
    <property type="component" value="Unassembled WGS sequence"/>
</dbReference>
<dbReference type="EC" id="6.3.2.8" evidence="3 14"/>
<dbReference type="STRING" id="1576369.SAMN05421753_106123"/>
<dbReference type="Pfam" id="PF02875">
    <property type="entry name" value="Mur_ligase_C"/>
    <property type="match status" value="1"/>
</dbReference>
<dbReference type="GO" id="GO:0071555">
    <property type="term" value="P:cell wall organization"/>
    <property type="evidence" value="ECO:0007669"/>
    <property type="project" value="UniProtKB-KW"/>
</dbReference>
<evidence type="ECO:0000259" key="18">
    <source>
        <dbReference type="Pfam" id="PF08245"/>
    </source>
</evidence>
<dbReference type="Gene3D" id="3.90.190.20">
    <property type="entry name" value="Mur ligase, C-terminal domain"/>
    <property type="match status" value="1"/>
</dbReference>
<comment type="pathway">
    <text evidence="2">Cell wall biogenesis; peptidoglycan biosynthesis.</text>
</comment>
<keyword evidence="6" id="KW-0132">Cell division</keyword>
<dbReference type="InterPro" id="IPR005758">
    <property type="entry name" value="UDP-N-AcMur_Ala_ligase_MurC"/>
</dbReference>
<dbReference type="GO" id="GO:0051301">
    <property type="term" value="P:cell division"/>
    <property type="evidence" value="ECO:0007669"/>
    <property type="project" value="UniProtKB-KW"/>
</dbReference>
<dbReference type="Pfam" id="PF01225">
    <property type="entry name" value="Mur_ligase"/>
    <property type="match status" value="1"/>
</dbReference>
<dbReference type="InterPro" id="IPR050061">
    <property type="entry name" value="MurCDEF_pg_biosynth"/>
</dbReference>
<evidence type="ECO:0000259" key="17">
    <source>
        <dbReference type="Pfam" id="PF02875"/>
    </source>
</evidence>
<evidence type="ECO:0000256" key="9">
    <source>
        <dbReference type="ARBA" id="ARBA00022960"/>
    </source>
</evidence>
<gene>
    <name evidence="19" type="ORF">SAMN05421753_106123</name>
</gene>
<keyword evidence="10" id="KW-0573">Peptidoglycan synthesis</keyword>
<evidence type="ECO:0000313" key="20">
    <source>
        <dbReference type="Proteomes" id="UP000199518"/>
    </source>
</evidence>
<keyword evidence="11" id="KW-0131">Cell cycle</keyword>
<dbReference type="SUPFAM" id="SSF53623">
    <property type="entry name" value="MurD-like peptide ligases, catalytic domain"/>
    <property type="match status" value="1"/>
</dbReference>
<accession>A0A1I3G0Y7</accession>
<evidence type="ECO:0000313" key="19">
    <source>
        <dbReference type="EMBL" id="SFI17116.1"/>
    </source>
</evidence>
<feature type="domain" description="Mur ligase N-terminal catalytic" evidence="16">
    <location>
        <begin position="1"/>
        <end position="135"/>
    </location>
</feature>
<evidence type="ECO:0000256" key="6">
    <source>
        <dbReference type="ARBA" id="ARBA00022618"/>
    </source>
</evidence>
<evidence type="ECO:0000259" key="16">
    <source>
        <dbReference type="Pfam" id="PF01225"/>
    </source>
</evidence>
<keyword evidence="8" id="KW-0067">ATP-binding</keyword>
<evidence type="ECO:0000256" key="12">
    <source>
        <dbReference type="ARBA" id="ARBA00023316"/>
    </source>
</evidence>
<keyword evidence="5 19" id="KW-0436">Ligase</keyword>
<evidence type="ECO:0000256" key="4">
    <source>
        <dbReference type="ARBA" id="ARBA00022490"/>
    </source>
</evidence>
<evidence type="ECO:0000256" key="7">
    <source>
        <dbReference type="ARBA" id="ARBA00022741"/>
    </source>
</evidence>
<dbReference type="GO" id="GO:0009252">
    <property type="term" value="P:peptidoglycan biosynthetic process"/>
    <property type="evidence" value="ECO:0007669"/>
    <property type="project" value="UniProtKB-UniRule"/>
</dbReference>
<feature type="domain" description="Mur ligase C-terminal" evidence="17">
    <location>
        <begin position="342"/>
        <end position="471"/>
    </location>
</feature>
<dbReference type="GO" id="GO:0008763">
    <property type="term" value="F:UDP-N-acetylmuramate-L-alanine ligase activity"/>
    <property type="evidence" value="ECO:0007669"/>
    <property type="project" value="UniProtKB-UniRule"/>
</dbReference>
<keyword evidence="4" id="KW-0963">Cytoplasm</keyword>
<evidence type="ECO:0000256" key="1">
    <source>
        <dbReference type="ARBA" id="ARBA00004496"/>
    </source>
</evidence>
<evidence type="ECO:0000256" key="15">
    <source>
        <dbReference type="SAM" id="MobiDB-lite"/>
    </source>
</evidence>
<reference evidence="20" key="1">
    <citation type="submission" date="2016-10" db="EMBL/GenBank/DDBJ databases">
        <authorList>
            <person name="Varghese N."/>
            <person name="Submissions S."/>
        </authorList>
    </citation>
    <scope>NUCLEOTIDE SEQUENCE [LARGE SCALE GENOMIC DNA]</scope>
    <source>
        <strain evidence="20">DSM 26348</strain>
    </source>
</reference>
<dbReference type="SUPFAM" id="SSF53244">
    <property type="entry name" value="MurD-like peptide ligases, peptide-binding domain"/>
    <property type="match status" value="1"/>
</dbReference>
<evidence type="ECO:0000256" key="2">
    <source>
        <dbReference type="ARBA" id="ARBA00004752"/>
    </source>
</evidence>
<organism evidence="19 20">
    <name type="scientific">Planctomicrobium piriforme</name>
    <dbReference type="NCBI Taxonomy" id="1576369"/>
    <lineage>
        <taxon>Bacteria</taxon>
        <taxon>Pseudomonadati</taxon>
        <taxon>Planctomycetota</taxon>
        <taxon>Planctomycetia</taxon>
        <taxon>Planctomycetales</taxon>
        <taxon>Planctomycetaceae</taxon>
        <taxon>Planctomicrobium</taxon>
    </lineage>
</organism>
<dbReference type="PANTHER" id="PTHR43445:SF3">
    <property type="entry name" value="UDP-N-ACETYLMURAMATE--L-ALANINE LIGASE"/>
    <property type="match status" value="1"/>
</dbReference>
<dbReference type="PANTHER" id="PTHR43445">
    <property type="entry name" value="UDP-N-ACETYLMURAMATE--L-ALANINE LIGASE-RELATED"/>
    <property type="match status" value="1"/>
</dbReference>
<keyword evidence="12" id="KW-0961">Cell wall biogenesis/degradation</keyword>
<dbReference type="GO" id="GO:0005524">
    <property type="term" value="F:ATP binding"/>
    <property type="evidence" value="ECO:0007669"/>
    <property type="project" value="UniProtKB-KW"/>
</dbReference>
<feature type="region of interest" description="Disordered" evidence="15">
    <location>
        <begin position="1"/>
        <end position="86"/>
    </location>
</feature>
<name>A0A1I3G0Y7_9PLAN</name>
<sequence length="482" mass="51954">MKALAEYLNDRGWVVTGSDGDPEVRTRQEFQRKGIAVFRGHAADQVPQKRSSSVTDSSGPGPDIVTSNDSSPPHPQPLSPEYRGEGSLKAVSHESIVLIYSPAVPVENVERQVARARGIAEFSYVEALAELTRHSTAVAVAGTHGKSTTSAMLGTLLSAIGRSPTLICGAELVDRGRSGFAGDGSLMVVEACEFRRHFLELSPKVACLLGIEPDHFDCYPDLDTAVDAYREFARRTPVDGTVVARSDCQATQRALEGFTGRVVTFSLDDLAADCQGIEITAEGTGSRFRIRHADQVSRWIQLRVPGRHNVLNAVAAAACAGVVGASLDEIAIGLKAFAGLRRRLEVMRNWRGSPVIDDYAHHPTEIRAAISAVRAMYPNRRLICVFQSHQASRTAALMDEFAAALSLADKVCILPIFAARETAGDCHEQVARELLSRLTAPAVWIATLDRVWGTLQTDAGTDAVILTLGAGNLTRVHHDSTD</sequence>
<evidence type="ECO:0000256" key="10">
    <source>
        <dbReference type="ARBA" id="ARBA00022984"/>
    </source>
</evidence>
<keyword evidence="20" id="KW-1185">Reference proteome</keyword>
<dbReference type="AlphaFoldDB" id="A0A1I3G0Y7"/>
<dbReference type="InterPro" id="IPR004101">
    <property type="entry name" value="Mur_ligase_C"/>
</dbReference>
<dbReference type="GO" id="GO:0008360">
    <property type="term" value="P:regulation of cell shape"/>
    <property type="evidence" value="ECO:0007669"/>
    <property type="project" value="UniProtKB-KW"/>
</dbReference>
<evidence type="ECO:0000256" key="14">
    <source>
        <dbReference type="NCBIfam" id="TIGR01082"/>
    </source>
</evidence>
<dbReference type="InterPro" id="IPR013221">
    <property type="entry name" value="Mur_ligase_cen"/>
</dbReference>
<evidence type="ECO:0000256" key="5">
    <source>
        <dbReference type="ARBA" id="ARBA00022598"/>
    </source>
</evidence>
<evidence type="ECO:0000256" key="8">
    <source>
        <dbReference type="ARBA" id="ARBA00022840"/>
    </source>
</evidence>
<dbReference type="InterPro" id="IPR000713">
    <property type="entry name" value="Mur_ligase_N"/>
</dbReference>
<dbReference type="Gene3D" id="3.40.50.720">
    <property type="entry name" value="NAD(P)-binding Rossmann-like Domain"/>
    <property type="match status" value="1"/>
</dbReference>
<dbReference type="EMBL" id="FOQD01000006">
    <property type="protein sequence ID" value="SFI17116.1"/>
    <property type="molecule type" value="Genomic_DNA"/>
</dbReference>